<evidence type="ECO:0000256" key="3">
    <source>
        <dbReference type="SAM" id="SignalP"/>
    </source>
</evidence>
<dbReference type="PANTHER" id="PTHR36507">
    <property type="entry name" value="BLL1555 PROTEIN"/>
    <property type="match status" value="1"/>
</dbReference>
<feature type="chain" id="PRO_5039706720" evidence="3">
    <location>
        <begin position="22"/>
        <end position="143"/>
    </location>
</feature>
<feature type="domain" description="Ig-like" evidence="4">
    <location>
        <begin position="27"/>
        <end position="128"/>
    </location>
</feature>
<dbReference type="AlphaFoldDB" id="A0A4R6J7V9"/>
<keyword evidence="2" id="KW-0186">Copper</keyword>
<feature type="signal peptide" evidence="3">
    <location>
        <begin position="1"/>
        <end position="21"/>
    </location>
</feature>
<keyword evidence="3" id="KW-0732">Signal</keyword>
<evidence type="ECO:0000313" key="5">
    <source>
        <dbReference type="EMBL" id="TDO30425.1"/>
    </source>
</evidence>
<evidence type="ECO:0000256" key="2">
    <source>
        <dbReference type="ARBA" id="ARBA00023008"/>
    </source>
</evidence>
<proteinExistence type="predicted"/>
<evidence type="ECO:0000259" key="4">
    <source>
        <dbReference type="PROSITE" id="PS50835"/>
    </source>
</evidence>
<dbReference type="InterPro" id="IPR052721">
    <property type="entry name" value="ET_Amicyanin"/>
</dbReference>
<dbReference type="PANTHER" id="PTHR36507:SF1">
    <property type="entry name" value="BLL1555 PROTEIN"/>
    <property type="match status" value="1"/>
</dbReference>
<dbReference type="Pfam" id="PF00127">
    <property type="entry name" value="Copper-bind"/>
    <property type="match status" value="1"/>
</dbReference>
<dbReference type="EMBL" id="SNWQ01000038">
    <property type="protein sequence ID" value="TDO30425.1"/>
    <property type="molecule type" value="Genomic_DNA"/>
</dbReference>
<name>A0A4R6J7V9_9ACTN</name>
<evidence type="ECO:0000313" key="6">
    <source>
        <dbReference type="Proteomes" id="UP000295388"/>
    </source>
</evidence>
<organism evidence="5 6">
    <name type="scientific">Kribbella caucasensis</name>
    <dbReference type="NCBI Taxonomy" id="2512215"/>
    <lineage>
        <taxon>Bacteria</taxon>
        <taxon>Bacillati</taxon>
        <taxon>Actinomycetota</taxon>
        <taxon>Actinomycetes</taxon>
        <taxon>Propionibacteriales</taxon>
        <taxon>Kribbellaceae</taxon>
        <taxon>Kribbella</taxon>
    </lineage>
</organism>
<dbReference type="GO" id="GO:0009055">
    <property type="term" value="F:electron transfer activity"/>
    <property type="evidence" value="ECO:0007669"/>
    <property type="project" value="InterPro"/>
</dbReference>
<dbReference type="InterPro" id="IPR007110">
    <property type="entry name" value="Ig-like_dom"/>
</dbReference>
<keyword evidence="1" id="KW-0479">Metal-binding</keyword>
<sequence length="143" mass="15041">MATARAAGALLALAIALGAVGCAEDRPAAPATSAPPASAPAGEQVEVRLSCSTGDPDAPCAFKPTEVTIHVGDTVRWVNDDATYHTITSTERADVRRPSGRFDGVVDEREEAFTVTFTESGEFAYYCQPHAEFMAGVVRVVPE</sequence>
<comment type="caution">
    <text evidence="5">The sequence shown here is derived from an EMBL/GenBank/DDBJ whole genome shotgun (WGS) entry which is preliminary data.</text>
</comment>
<protein>
    <submittedName>
        <fullName evidence="5">Plastocyanin</fullName>
    </submittedName>
</protein>
<dbReference type="RefSeq" id="WP_133805657.1">
    <property type="nucleotide sequence ID" value="NZ_SNWQ01000038.1"/>
</dbReference>
<dbReference type="Gene3D" id="2.60.40.420">
    <property type="entry name" value="Cupredoxins - blue copper proteins"/>
    <property type="match status" value="1"/>
</dbReference>
<dbReference type="GO" id="GO:0005507">
    <property type="term" value="F:copper ion binding"/>
    <property type="evidence" value="ECO:0007669"/>
    <property type="project" value="InterPro"/>
</dbReference>
<dbReference type="OrthoDB" id="574459at2"/>
<gene>
    <name evidence="5" type="ORF">EV643_13839</name>
</gene>
<dbReference type="InterPro" id="IPR008972">
    <property type="entry name" value="Cupredoxin"/>
</dbReference>
<reference evidence="5 6" key="1">
    <citation type="submission" date="2019-03" db="EMBL/GenBank/DDBJ databases">
        <title>Genomic Encyclopedia of Type Strains, Phase III (KMG-III): the genomes of soil and plant-associated and newly described type strains.</title>
        <authorList>
            <person name="Whitman W."/>
        </authorList>
    </citation>
    <scope>NUCLEOTIDE SEQUENCE [LARGE SCALE GENOMIC DNA]</scope>
    <source>
        <strain evidence="5 6">VKM Ac-2527</strain>
    </source>
</reference>
<dbReference type="Proteomes" id="UP000295388">
    <property type="component" value="Unassembled WGS sequence"/>
</dbReference>
<keyword evidence="6" id="KW-1185">Reference proteome</keyword>
<dbReference type="SUPFAM" id="SSF49503">
    <property type="entry name" value="Cupredoxins"/>
    <property type="match status" value="1"/>
</dbReference>
<dbReference type="InterPro" id="IPR000923">
    <property type="entry name" value="BlueCu_1"/>
</dbReference>
<evidence type="ECO:0000256" key="1">
    <source>
        <dbReference type="ARBA" id="ARBA00022723"/>
    </source>
</evidence>
<dbReference type="PROSITE" id="PS50835">
    <property type="entry name" value="IG_LIKE"/>
    <property type="match status" value="1"/>
</dbReference>
<accession>A0A4R6J7V9</accession>
<dbReference type="PROSITE" id="PS51257">
    <property type="entry name" value="PROKAR_LIPOPROTEIN"/>
    <property type="match status" value="1"/>
</dbReference>